<comment type="caution">
    <text evidence="1">The sequence shown here is derived from an EMBL/GenBank/DDBJ whole genome shotgun (WGS) entry which is preliminary data.</text>
</comment>
<name>A0ABD0NRA0_CIRMR</name>
<protein>
    <submittedName>
        <fullName evidence="1">Uncharacterized protein</fullName>
    </submittedName>
</protein>
<dbReference type="AlphaFoldDB" id="A0ABD0NRA0"/>
<sequence length="82" mass="9260">FAFRLSSFFTTTDQYIDRIAAAPICLSISRSFLTSLINKIPRYLNSSTWDKNSPPTWRGQATLFWSSTMALDLEVLILIPAA</sequence>
<proteinExistence type="predicted"/>
<accession>A0ABD0NRA0</accession>
<dbReference type="Proteomes" id="UP001529510">
    <property type="component" value="Unassembled WGS sequence"/>
</dbReference>
<dbReference type="EMBL" id="JAMKFB020000020">
    <property type="protein sequence ID" value="KAL0163780.1"/>
    <property type="molecule type" value="Genomic_DNA"/>
</dbReference>
<feature type="non-terminal residue" evidence="1">
    <location>
        <position position="1"/>
    </location>
</feature>
<keyword evidence="2" id="KW-1185">Reference proteome</keyword>
<evidence type="ECO:0000313" key="2">
    <source>
        <dbReference type="Proteomes" id="UP001529510"/>
    </source>
</evidence>
<evidence type="ECO:0000313" key="1">
    <source>
        <dbReference type="EMBL" id="KAL0163780.1"/>
    </source>
</evidence>
<organism evidence="1 2">
    <name type="scientific">Cirrhinus mrigala</name>
    <name type="common">Mrigala</name>
    <dbReference type="NCBI Taxonomy" id="683832"/>
    <lineage>
        <taxon>Eukaryota</taxon>
        <taxon>Metazoa</taxon>
        <taxon>Chordata</taxon>
        <taxon>Craniata</taxon>
        <taxon>Vertebrata</taxon>
        <taxon>Euteleostomi</taxon>
        <taxon>Actinopterygii</taxon>
        <taxon>Neopterygii</taxon>
        <taxon>Teleostei</taxon>
        <taxon>Ostariophysi</taxon>
        <taxon>Cypriniformes</taxon>
        <taxon>Cyprinidae</taxon>
        <taxon>Labeoninae</taxon>
        <taxon>Labeonini</taxon>
        <taxon>Cirrhinus</taxon>
    </lineage>
</organism>
<reference evidence="1 2" key="1">
    <citation type="submission" date="2024-05" db="EMBL/GenBank/DDBJ databases">
        <title>Genome sequencing and assembly of Indian major carp, Cirrhinus mrigala (Hamilton, 1822).</title>
        <authorList>
            <person name="Mohindra V."/>
            <person name="Chowdhury L.M."/>
            <person name="Lal K."/>
            <person name="Jena J.K."/>
        </authorList>
    </citation>
    <scope>NUCLEOTIDE SEQUENCE [LARGE SCALE GENOMIC DNA]</scope>
    <source>
        <strain evidence="1">CM1030</strain>
        <tissue evidence="1">Blood</tissue>
    </source>
</reference>
<feature type="non-terminal residue" evidence="1">
    <location>
        <position position="82"/>
    </location>
</feature>
<gene>
    <name evidence="1" type="ORF">M9458_039533</name>
</gene>